<dbReference type="RefSeq" id="WP_149776403.1">
    <property type="nucleotide sequence ID" value="NZ_FQVK01000017.1"/>
</dbReference>
<dbReference type="InterPro" id="IPR021253">
    <property type="entry name" value="ZrgA-like"/>
</dbReference>
<name>A0A1M4YX35_9RHOB</name>
<evidence type="ECO:0000313" key="2">
    <source>
        <dbReference type="EMBL" id="SHF10082.1"/>
    </source>
</evidence>
<evidence type="ECO:0000256" key="1">
    <source>
        <dbReference type="SAM" id="SignalP"/>
    </source>
</evidence>
<dbReference type="OrthoDB" id="7346546at2"/>
<accession>A0A1M4YX35</accession>
<evidence type="ECO:0000313" key="3">
    <source>
        <dbReference type="Proteomes" id="UP000325134"/>
    </source>
</evidence>
<keyword evidence="3" id="KW-1185">Reference proteome</keyword>
<feature type="signal peptide" evidence="1">
    <location>
        <begin position="1"/>
        <end position="18"/>
    </location>
</feature>
<dbReference type="Proteomes" id="UP000325134">
    <property type="component" value="Unassembled WGS sequence"/>
</dbReference>
<dbReference type="Pfam" id="PF10986">
    <property type="entry name" value="ZrgA"/>
    <property type="match status" value="1"/>
</dbReference>
<dbReference type="AlphaFoldDB" id="A0A1M4YX35"/>
<feature type="chain" id="PRO_5012183397" evidence="1">
    <location>
        <begin position="19"/>
        <end position="170"/>
    </location>
</feature>
<sequence>MFKYLVVSLLVLSTASLAQETESETGSATLEIGIQAMGLALSLSAPGLDIVGFDLPARDNAQRAQVAVAVSELSRPLKLFVVASEADCVTVSANVALVETPGGAGRKGPEFEAEYLIRCRDISAVTDLRADYFDRFPKARRLVVLVRSETGTRRFDLTRQSPGADLTGLT</sequence>
<dbReference type="EMBL" id="FQVK01000017">
    <property type="protein sequence ID" value="SHF10082.1"/>
    <property type="molecule type" value="Genomic_DNA"/>
</dbReference>
<keyword evidence="1" id="KW-0732">Signal</keyword>
<protein>
    <submittedName>
        <fullName evidence="2">Uncharacterized protein</fullName>
    </submittedName>
</protein>
<gene>
    <name evidence="2" type="ORF">SAMN05444279_11711</name>
</gene>
<proteinExistence type="predicted"/>
<organism evidence="2 3">
    <name type="scientific">Ruegeria intermedia</name>
    <dbReference type="NCBI Taxonomy" id="996115"/>
    <lineage>
        <taxon>Bacteria</taxon>
        <taxon>Pseudomonadati</taxon>
        <taxon>Pseudomonadota</taxon>
        <taxon>Alphaproteobacteria</taxon>
        <taxon>Rhodobacterales</taxon>
        <taxon>Roseobacteraceae</taxon>
        <taxon>Ruegeria</taxon>
    </lineage>
</organism>
<reference evidence="2 3" key="1">
    <citation type="submission" date="2016-11" db="EMBL/GenBank/DDBJ databases">
        <authorList>
            <person name="Varghese N."/>
            <person name="Submissions S."/>
        </authorList>
    </citation>
    <scope>NUCLEOTIDE SEQUENCE [LARGE SCALE GENOMIC DNA]</scope>
    <source>
        <strain evidence="2 3">DSM 29341</strain>
    </source>
</reference>